<evidence type="ECO:0000313" key="3">
    <source>
        <dbReference type="Proteomes" id="UP000182229"/>
    </source>
</evidence>
<dbReference type="EMBL" id="MPIN01000001">
    <property type="protein sequence ID" value="OJH41951.1"/>
    <property type="molecule type" value="Genomic_DNA"/>
</dbReference>
<proteinExistence type="predicted"/>
<gene>
    <name evidence="2" type="ORF">BON30_01600</name>
</gene>
<dbReference type="AlphaFoldDB" id="A0A1L9BI41"/>
<name>A0A1L9BI41_9BACT</name>
<reference evidence="2 3" key="2">
    <citation type="submission" date="2016-12" db="EMBL/GenBank/DDBJ databases">
        <title>Draft Genome Sequence of Cystobacter ferrugineus Strain Cbfe23.</title>
        <authorList>
            <person name="Akbar S."/>
            <person name="Dowd S.E."/>
            <person name="Stevens D.C."/>
        </authorList>
    </citation>
    <scope>NUCLEOTIDE SEQUENCE [LARGE SCALE GENOMIC DNA]</scope>
    <source>
        <strain evidence="2 3">Cbfe23</strain>
    </source>
</reference>
<dbReference type="Proteomes" id="UP000182229">
    <property type="component" value="Unassembled WGS sequence"/>
</dbReference>
<dbReference type="InterPro" id="IPR002559">
    <property type="entry name" value="Transposase_11"/>
</dbReference>
<feature type="domain" description="Transposase IS4-like" evidence="1">
    <location>
        <begin position="46"/>
        <end position="96"/>
    </location>
</feature>
<sequence>MSQLDRELSEYLETMVERPGRSERRRALELYLTGLLLDAKYALCSLPADTSRKKLVRLWKLRWRVERDYQEMKQEVGLDHFEGCSWRGFHHHATLCSVSWPLSYVTK</sequence>
<dbReference type="GO" id="GO:0004803">
    <property type="term" value="F:transposase activity"/>
    <property type="evidence" value="ECO:0007669"/>
    <property type="project" value="InterPro"/>
</dbReference>
<dbReference type="SUPFAM" id="SSF53098">
    <property type="entry name" value="Ribonuclease H-like"/>
    <property type="match status" value="1"/>
</dbReference>
<dbReference type="InterPro" id="IPR012337">
    <property type="entry name" value="RNaseH-like_sf"/>
</dbReference>
<dbReference type="PANTHER" id="PTHR33627">
    <property type="entry name" value="TRANSPOSASE"/>
    <property type="match status" value="1"/>
</dbReference>
<dbReference type="GO" id="GO:0003677">
    <property type="term" value="F:DNA binding"/>
    <property type="evidence" value="ECO:0007669"/>
    <property type="project" value="InterPro"/>
</dbReference>
<dbReference type="Pfam" id="PF01609">
    <property type="entry name" value="DDE_Tnp_1"/>
    <property type="match status" value="1"/>
</dbReference>
<evidence type="ECO:0000313" key="2">
    <source>
        <dbReference type="EMBL" id="OJH41951.1"/>
    </source>
</evidence>
<evidence type="ECO:0000259" key="1">
    <source>
        <dbReference type="Pfam" id="PF01609"/>
    </source>
</evidence>
<comment type="caution">
    <text evidence="2">The sequence shown here is derived from an EMBL/GenBank/DDBJ whole genome shotgun (WGS) entry which is preliminary data.</text>
</comment>
<dbReference type="PANTHER" id="PTHR33627:SF1">
    <property type="entry name" value="TRANSPOSASE"/>
    <property type="match status" value="1"/>
</dbReference>
<protein>
    <recommendedName>
        <fullName evidence="1">Transposase IS4-like domain-containing protein</fullName>
    </recommendedName>
</protein>
<dbReference type="STRING" id="83449.BON30_01600"/>
<reference evidence="3" key="1">
    <citation type="submission" date="2016-11" db="EMBL/GenBank/DDBJ databases">
        <authorList>
            <person name="Shukria A."/>
            <person name="Stevens D.C."/>
        </authorList>
    </citation>
    <scope>NUCLEOTIDE SEQUENCE [LARGE SCALE GENOMIC DNA]</scope>
    <source>
        <strain evidence="3">Cbfe23</strain>
    </source>
</reference>
<dbReference type="InterPro" id="IPR039365">
    <property type="entry name" value="IS701-like"/>
</dbReference>
<organism evidence="2 3">
    <name type="scientific">Cystobacter ferrugineus</name>
    <dbReference type="NCBI Taxonomy" id="83449"/>
    <lineage>
        <taxon>Bacteria</taxon>
        <taxon>Pseudomonadati</taxon>
        <taxon>Myxococcota</taxon>
        <taxon>Myxococcia</taxon>
        <taxon>Myxococcales</taxon>
        <taxon>Cystobacterineae</taxon>
        <taxon>Archangiaceae</taxon>
        <taxon>Cystobacter</taxon>
    </lineage>
</organism>
<keyword evidence="3" id="KW-1185">Reference proteome</keyword>
<dbReference type="GO" id="GO:0006313">
    <property type="term" value="P:DNA transposition"/>
    <property type="evidence" value="ECO:0007669"/>
    <property type="project" value="InterPro"/>
</dbReference>
<accession>A0A1L9BI41</accession>